<dbReference type="InterPro" id="IPR051395">
    <property type="entry name" value="Cytochrome_c_Peroxidase/MauG"/>
</dbReference>
<keyword evidence="1 4" id="KW-0349">Heme</keyword>
<feature type="domain" description="Cytochrome c" evidence="6">
    <location>
        <begin position="119"/>
        <end position="302"/>
    </location>
</feature>
<evidence type="ECO:0000256" key="5">
    <source>
        <dbReference type="SAM" id="MobiDB-lite"/>
    </source>
</evidence>
<dbReference type="EMBL" id="RQPJ01000021">
    <property type="protein sequence ID" value="RTE52066.1"/>
    <property type="molecule type" value="Genomic_DNA"/>
</dbReference>
<dbReference type="PROSITE" id="PS51257">
    <property type="entry name" value="PROKAR_LIPOPROTEIN"/>
    <property type="match status" value="1"/>
</dbReference>
<accession>A0A430JZI4</accession>
<dbReference type="GO" id="GO:0020037">
    <property type="term" value="F:heme binding"/>
    <property type="evidence" value="ECO:0007669"/>
    <property type="project" value="InterPro"/>
</dbReference>
<evidence type="ECO:0000256" key="1">
    <source>
        <dbReference type="ARBA" id="ARBA00022617"/>
    </source>
</evidence>
<dbReference type="PANTHER" id="PTHR30600">
    <property type="entry name" value="CYTOCHROME C PEROXIDASE-RELATED"/>
    <property type="match status" value="1"/>
</dbReference>
<feature type="region of interest" description="Disordered" evidence="5">
    <location>
        <begin position="38"/>
        <end position="66"/>
    </location>
</feature>
<dbReference type="Pfam" id="PF00034">
    <property type="entry name" value="Cytochrom_C"/>
    <property type="match status" value="1"/>
</dbReference>
<dbReference type="InterPro" id="IPR036909">
    <property type="entry name" value="Cyt_c-like_dom_sf"/>
</dbReference>
<feature type="domain" description="Cytochrome c" evidence="6">
    <location>
        <begin position="313"/>
        <end position="492"/>
    </location>
</feature>
<evidence type="ECO:0000256" key="3">
    <source>
        <dbReference type="ARBA" id="ARBA00023004"/>
    </source>
</evidence>
<evidence type="ECO:0000313" key="7">
    <source>
        <dbReference type="EMBL" id="RTE52066.1"/>
    </source>
</evidence>
<dbReference type="PANTHER" id="PTHR30600:SF9">
    <property type="entry name" value="BLR7738 PROTEIN"/>
    <property type="match status" value="1"/>
</dbReference>
<dbReference type="GO" id="GO:0046872">
    <property type="term" value="F:metal ion binding"/>
    <property type="evidence" value="ECO:0007669"/>
    <property type="project" value="UniProtKB-KW"/>
</dbReference>
<protein>
    <recommendedName>
        <fullName evidence="6">Cytochrome c domain-containing protein</fullName>
    </recommendedName>
</protein>
<keyword evidence="3 4" id="KW-0408">Iron</keyword>
<organism evidence="7 8">
    <name type="scientific">Arenibacter aquaticus</name>
    <dbReference type="NCBI Taxonomy" id="2489054"/>
    <lineage>
        <taxon>Bacteria</taxon>
        <taxon>Pseudomonadati</taxon>
        <taxon>Bacteroidota</taxon>
        <taxon>Flavobacteriia</taxon>
        <taxon>Flavobacteriales</taxon>
        <taxon>Flavobacteriaceae</taxon>
        <taxon>Arenibacter</taxon>
    </lineage>
</organism>
<evidence type="ECO:0000259" key="6">
    <source>
        <dbReference type="PROSITE" id="PS51007"/>
    </source>
</evidence>
<dbReference type="Gene3D" id="1.10.760.10">
    <property type="entry name" value="Cytochrome c-like domain"/>
    <property type="match status" value="1"/>
</dbReference>
<dbReference type="GO" id="GO:0009055">
    <property type="term" value="F:electron transfer activity"/>
    <property type="evidence" value="ECO:0007669"/>
    <property type="project" value="InterPro"/>
</dbReference>
<keyword evidence="8" id="KW-1185">Reference proteome</keyword>
<evidence type="ECO:0000256" key="4">
    <source>
        <dbReference type="PROSITE-ProRule" id="PRU00433"/>
    </source>
</evidence>
<evidence type="ECO:0000313" key="8">
    <source>
        <dbReference type="Proteomes" id="UP000267585"/>
    </source>
</evidence>
<keyword evidence="2 4" id="KW-0479">Metal-binding</keyword>
<sequence>MPFVLEKNILLYVLFLVLLCSCSKNDREDLVDIVVDKDPPEQSTEEPEEEEPLIQTTPLPNNPQRSGDAAMGYEYLIAGEYMSSGIPYDAFLLGTNENPDNRLNRSGDNANIPYDYTAVTAPNGVRVVAPNCMACHASTINNEFIIGLGSHDADFTVNRAANLSLINSGIRAMYGGEGSAEWEAYDQFRKGLEAIGPKTMTQTRGSNPADKITQVLLAHRDKNSLEWQDTPLVTVPDEVIPTDVPAWWLLKKKNAMFYHAIGRLDFCKLFIGSSLLTLGNASVAAEIDANMVDVLAYIKSLEAPDYPFSIDNDLAAQGKRLFENTCATCHGTYGENSTYPNLLVSLESVGTDPELSNHYTTSSAVNDYFMDWFNTGWFGSSENSLSIKAEGGYVAPPLDGIWATAPYFHNGSVPTIADVLNSKGRPLRWSRSFDNTDYDQSKVGWNYTAQETKVDKNTYDTNLMGHGNSGHTFGDGFTENERTAVLEYLKTL</sequence>
<dbReference type="Pfam" id="PF21419">
    <property type="entry name" value="RoxA-like_Cyt-c"/>
    <property type="match status" value="1"/>
</dbReference>
<evidence type="ECO:0000256" key="2">
    <source>
        <dbReference type="ARBA" id="ARBA00022723"/>
    </source>
</evidence>
<dbReference type="PROSITE" id="PS51007">
    <property type="entry name" value="CYTC"/>
    <property type="match status" value="2"/>
</dbReference>
<dbReference type="Proteomes" id="UP000267585">
    <property type="component" value="Unassembled WGS sequence"/>
</dbReference>
<reference evidence="7 8" key="1">
    <citation type="submission" date="2018-11" db="EMBL/GenBank/DDBJ databases">
        <title>Arenibacter aquaticus sp.nov., a marine bacterium isolated from surface seawater in the South China Sea.</title>
        <authorList>
            <person name="Guo J."/>
            <person name="Sun J."/>
        </authorList>
    </citation>
    <scope>NUCLEOTIDE SEQUENCE [LARGE SCALE GENOMIC DNA]</scope>
    <source>
        <strain evidence="7 8">GUO666</strain>
    </source>
</reference>
<dbReference type="SUPFAM" id="SSF46626">
    <property type="entry name" value="Cytochrome c"/>
    <property type="match status" value="1"/>
</dbReference>
<name>A0A430JZI4_9FLAO</name>
<feature type="compositionally biased region" description="Acidic residues" evidence="5">
    <location>
        <begin position="43"/>
        <end position="52"/>
    </location>
</feature>
<proteinExistence type="predicted"/>
<dbReference type="GO" id="GO:0004130">
    <property type="term" value="F:cytochrome-c peroxidase activity"/>
    <property type="evidence" value="ECO:0007669"/>
    <property type="project" value="TreeGrafter"/>
</dbReference>
<dbReference type="InterPro" id="IPR009056">
    <property type="entry name" value="Cyt_c-like_dom"/>
</dbReference>
<dbReference type="AlphaFoldDB" id="A0A430JZI4"/>
<gene>
    <name evidence="7" type="ORF">EHW67_17870</name>
</gene>
<comment type="caution">
    <text evidence="7">The sequence shown here is derived from an EMBL/GenBank/DDBJ whole genome shotgun (WGS) entry which is preliminary data.</text>
</comment>